<dbReference type="KEGG" id="smav:CFF01_05795"/>
<dbReference type="Gene3D" id="3.40.190.10">
    <property type="entry name" value="Periplasmic binding protein-like II"/>
    <property type="match status" value="1"/>
</dbReference>
<evidence type="ECO:0000313" key="2">
    <source>
        <dbReference type="EMBL" id="ASJ96134.1"/>
    </source>
</evidence>
<dbReference type="Proteomes" id="UP000198233">
    <property type="component" value="Chromosome"/>
</dbReference>
<dbReference type="EMBL" id="CP022272">
    <property type="protein sequence ID" value="ASJ96134.1"/>
    <property type="molecule type" value="Genomic_DNA"/>
</dbReference>
<evidence type="ECO:0000313" key="3">
    <source>
        <dbReference type="Proteomes" id="UP000198233"/>
    </source>
</evidence>
<gene>
    <name evidence="2" type="ORF">CFF01_05795</name>
</gene>
<evidence type="ECO:0008006" key="4">
    <source>
        <dbReference type="Google" id="ProtNLM"/>
    </source>
</evidence>
<dbReference type="SUPFAM" id="SSF53850">
    <property type="entry name" value="Periplasmic binding protein-like II"/>
    <property type="match status" value="1"/>
</dbReference>
<feature type="signal peptide" evidence="1">
    <location>
        <begin position="1"/>
        <end position="20"/>
    </location>
</feature>
<keyword evidence="1" id="KW-0732">Signal</keyword>
<evidence type="ECO:0000256" key="1">
    <source>
        <dbReference type="SAM" id="SignalP"/>
    </source>
</evidence>
<feature type="chain" id="PRO_5042206694" description="Transporter substrate-binding domain-containing protein" evidence="1">
    <location>
        <begin position="21"/>
        <end position="229"/>
    </location>
</feature>
<name>A0AAC9TZ37_9GAMM</name>
<proteinExistence type="predicted"/>
<organism evidence="2 3">
    <name type="scientific">Shewanella marisflavi</name>
    <dbReference type="NCBI Taxonomy" id="260364"/>
    <lineage>
        <taxon>Bacteria</taxon>
        <taxon>Pseudomonadati</taxon>
        <taxon>Pseudomonadota</taxon>
        <taxon>Gammaproteobacteria</taxon>
        <taxon>Alteromonadales</taxon>
        <taxon>Shewanellaceae</taxon>
        <taxon>Shewanella</taxon>
    </lineage>
</organism>
<dbReference type="AlphaFoldDB" id="A0AAC9TZ37"/>
<sequence>MRKFSVSVTLLMFCSAWVRAVPLEVVAINYPPFTQESQADGDHGTAFGMLEQALADSQVTLKPQFYSAARANKLIHSGQWCASFYPPKQASSNYVHVPLSSQPVELGLYRKRQAEPFSWQDLSDLAGSRIALLRGFSRDGLGLKFNQAGITLFNVETIRQGLQLLLKQRVDYAFADNISGPMLFSELGVDAKDYQFSSTLLDSTPVGIWLNLGCDEAAKARRDLNAKGY</sequence>
<accession>A0AAC9TZ37</accession>
<protein>
    <recommendedName>
        <fullName evidence="4">Transporter substrate-binding domain-containing protein</fullName>
    </recommendedName>
</protein>
<reference evidence="2 3" key="1">
    <citation type="submission" date="2017-06" db="EMBL/GenBank/DDBJ databases">
        <title>Complete genome sequence of Shewanella marisflavi EP1 associated with anaerobic 2,4-dinitrotoluene reduction and salt tolerance.</title>
        <authorList>
            <person name="Huang J."/>
        </authorList>
    </citation>
    <scope>NUCLEOTIDE SEQUENCE [LARGE SCALE GENOMIC DNA]</scope>
    <source>
        <strain evidence="2 3">EP1</strain>
    </source>
</reference>